<evidence type="ECO:0000256" key="2">
    <source>
        <dbReference type="SAM" id="Phobius"/>
    </source>
</evidence>
<evidence type="ECO:0000313" key="4">
    <source>
        <dbReference type="Proteomes" id="UP001142055"/>
    </source>
</evidence>
<dbReference type="EMBL" id="JAPWDV010000002">
    <property type="protein sequence ID" value="KAJ6220542.1"/>
    <property type="molecule type" value="Genomic_DNA"/>
</dbReference>
<keyword evidence="4" id="KW-1185">Reference proteome</keyword>
<protein>
    <submittedName>
        <fullName evidence="3">Uncharacterized protein</fullName>
    </submittedName>
</protein>
<dbReference type="AlphaFoldDB" id="A0A9Q0M9H7"/>
<reference evidence="3" key="1">
    <citation type="submission" date="2022-12" db="EMBL/GenBank/DDBJ databases">
        <title>Genome assemblies of Blomia tropicalis.</title>
        <authorList>
            <person name="Cui Y."/>
        </authorList>
    </citation>
    <scope>NUCLEOTIDE SEQUENCE</scope>
    <source>
        <tissue evidence="3">Adult mites</tissue>
    </source>
</reference>
<feature type="compositionally biased region" description="Basic and acidic residues" evidence="1">
    <location>
        <begin position="201"/>
        <end position="222"/>
    </location>
</feature>
<keyword evidence="2" id="KW-1133">Transmembrane helix</keyword>
<proteinExistence type="predicted"/>
<keyword evidence="2" id="KW-0472">Membrane</keyword>
<gene>
    <name evidence="3" type="ORF">RDWZM_006354</name>
</gene>
<feature type="transmembrane region" description="Helical" evidence="2">
    <location>
        <begin position="40"/>
        <end position="62"/>
    </location>
</feature>
<comment type="caution">
    <text evidence="3">The sequence shown here is derived from an EMBL/GenBank/DDBJ whole genome shotgun (WGS) entry which is preliminary data.</text>
</comment>
<feature type="region of interest" description="Disordered" evidence="1">
    <location>
        <begin position="1"/>
        <end position="23"/>
    </location>
</feature>
<feature type="region of interest" description="Disordered" evidence="1">
    <location>
        <begin position="201"/>
        <end position="230"/>
    </location>
</feature>
<accession>A0A9Q0M9H7</accession>
<dbReference type="OMA" id="HEPRTLM"/>
<evidence type="ECO:0000313" key="3">
    <source>
        <dbReference type="EMBL" id="KAJ6220542.1"/>
    </source>
</evidence>
<dbReference type="Proteomes" id="UP001142055">
    <property type="component" value="Chromosome 2"/>
</dbReference>
<organism evidence="3 4">
    <name type="scientific">Blomia tropicalis</name>
    <name type="common">Mite</name>
    <dbReference type="NCBI Taxonomy" id="40697"/>
    <lineage>
        <taxon>Eukaryota</taxon>
        <taxon>Metazoa</taxon>
        <taxon>Ecdysozoa</taxon>
        <taxon>Arthropoda</taxon>
        <taxon>Chelicerata</taxon>
        <taxon>Arachnida</taxon>
        <taxon>Acari</taxon>
        <taxon>Acariformes</taxon>
        <taxon>Sarcoptiformes</taxon>
        <taxon>Astigmata</taxon>
        <taxon>Glycyphagoidea</taxon>
        <taxon>Echimyopodidae</taxon>
        <taxon>Blomia</taxon>
    </lineage>
</organism>
<sequence length="246" mass="27259">MGSTAVSINDPETRSTISSNELIPDYSPRMESTALIVAKLISRTLLLITLIISLLVLVTVYIQSKNMAHCEYGIGARESRNNPAYFEPLTSESSDPNFESNTPNSGRKIPISIRMSGRAGDLMNAAPNGKGNVNCVIERKTANQIIASEPKKLYTPYGNITTDPRLVHLTGEKLVFSCHSGDKDDKEEKEKDVIIITNNKEIIEPKEGNETDREEHESKENEADINSIKSREKRSINKELSCNCSC</sequence>
<keyword evidence="2" id="KW-0812">Transmembrane</keyword>
<name>A0A9Q0M9H7_BLOTA</name>
<feature type="region of interest" description="Disordered" evidence="1">
    <location>
        <begin position="85"/>
        <end position="110"/>
    </location>
</feature>
<feature type="compositionally biased region" description="Polar residues" evidence="1">
    <location>
        <begin position="90"/>
        <end position="105"/>
    </location>
</feature>
<evidence type="ECO:0000256" key="1">
    <source>
        <dbReference type="SAM" id="MobiDB-lite"/>
    </source>
</evidence>